<comment type="cofactor">
    <cofactor evidence="1">
        <name>Mn(2+)</name>
        <dbReference type="ChEBI" id="CHEBI:29035"/>
    </cofactor>
</comment>
<dbReference type="EMBL" id="JBHFFA010000004">
    <property type="protein sequence ID" value="KAL2629878.1"/>
    <property type="molecule type" value="Genomic_DNA"/>
</dbReference>
<dbReference type="FunFam" id="1.20.120.1760:FF:000008">
    <property type="entry name" value="CDP-diacylglycerol--glycerol-3-phosphate 3-phosphatidyltransferase 2"/>
    <property type="match status" value="1"/>
</dbReference>
<evidence type="ECO:0000256" key="6">
    <source>
        <dbReference type="ARBA" id="ARBA00022692"/>
    </source>
</evidence>
<feature type="transmembrane region" description="Helical" evidence="14">
    <location>
        <begin position="224"/>
        <end position="246"/>
    </location>
</feature>
<evidence type="ECO:0000256" key="2">
    <source>
        <dbReference type="ARBA" id="ARBA00004141"/>
    </source>
</evidence>
<evidence type="ECO:0000256" key="10">
    <source>
        <dbReference type="ARBA" id="ARBA00023209"/>
    </source>
</evidence>
<dbReference type="PANTHER" id="PTHR14269:SF62">
    <property type="entry name" value="CDP-DIACYLGLYCEROL--GLYCEROL-3-PHOSPHATE 3-PHOSPHATIDYLTRANSFERASE 1, CHLOROPLASTIC"/>
    <property type="match status" value="1"/>
</dbReference>
<feature type="region of interest" description="Disordered" evidence="13">
    <location>
        <begin position="1"/>
        <end position="25"/>
    </location>
</feature>
<evidence type="ECO:0000256" key="8">
    <source>
        <dbReference type="ARBA" id="ARBA00023098"/>
    </source>
</evidence>
<gene>
    <name evidence="15" type="ORF">R1flu_014564</name>
</gene>
<evidence type="ECO:0000256" key="9">
    <source>
        <dbReference type="ARBA" id="ARBA00023136"/>
    </source>
</evidence>
<evidence type="ECO:0000256" key="13">
    <source>
        <dbReference type="SAM" id="MobiDB-lite"/>
    </source>
</evidence>
<evidence type="ECO:0000256" key="4">
    <source>
        <dbReference type="ARBA" id="ARBA00022516"/>
    </source>
</evidence>
<comment type="similarity">
    <text evidence="3 12">Belongs to the CDP-alcohol phosphatidyltransferase class-I family.</text>
</comment>
<dbReference type="GO" id="GO:0006655">
    <property type="term" value="P:phosphatidylglycerol biosynthetic process"/>
    <property type="evidence" value="ECO:0007669"/>
    <property type="project" value="UniProtKB-ARBA"/>
</dbReference>
<keyword evidence="5 12" id="KW-0808">Transferase</keyword>
<keyword evidence="9 14" id="KW-0472">Membrane</keyword>
<dbReference type="Proteomes" id="UP001605036">
    <property type="component" value="Unassembled WGS sequence"/>
</dbReference>
<evidence type="ECO:0000313" key="16">
    <source>
        <dbReference type="Proteomes" id="UP001605036"/>
    </source>
</evidence>
<dbReference type="InterPro" id="IPR048254">
    <property type="entry name" value="CDP_ALCOHOL_P_TRANSF_CS"/>
</dbReference>
<reference evidence="15 16" key="1">
    <citation type="submission" date="2024-09" db="EMBL/GenBank/DDBJ databases">
        <title>Chromosome-scale assembly of Riccia fluitans.</title>
        <authorList>
            <person name="Paukszto L."/>
            <person name="Sawicki J."/>
            <person name="Karawczyk K."/>
            <person name="Piernik-Szablinska J."/>
            <person name="Szczecinska M."/>
            <person name="Mazdziarz M."/>
        </authorList>
    </citation>
    <scope>NUCLEOTIDE SEQUENCE [LARGE SCALE GENOMIC DNA]</scope>
    <source>
        <strain evidence="15">Rf_01</strain>
        <tissue evidence="15">Aerial parts of the thallus</tissue>
    </source>
</reference>
<evidence type="ECO:0000256" key="3">
    <source>
        <dbReference type="ARBA" id="ARBA00010441"/>
    </source>
</evidence>
<protein>
    <recommendedName>
        <fullName evidence="17">CDP-diacylglycerol--glycerol-3-phosphate 3-phosphatidyltransferase</fullName>
    </recommendedName>
</protein>
<dbReference type="InterPro" id="IPR004570">
    <property type="entry name" value="Phosphatidylglycerol_P_synth"/>
</dbReference>
<keyword evidence="7 14" id="KW-1133">Transmembrane helix</keyword>
<dbReference type="PROSITE" id="PS00379">
    <property type="entry name" value="CDP_ALCOHOL_P_TRANSF"/>
    <property type="match status" value="1"/>
</dbReference>
<feature type="transmembrane region" description="Helical" evidence="14">
    <location>
        <begin position="196"/>
        <end position="218"/>
    </location>
</feature>
<sequence length="390" mass="41095">MTISAARQAASPGARRVVTQGLPRPLGGVHSTRTLNWGTNCCPLTSTSPRSVSKFGQTSLFTGAPRSLTGVEIDIERDGTLNTGKRCLGSLFQAGQGRKKQSIASAEGTVDECPLCRYAVGSKSQLSSSSIFALGTMRVGGDGWRRKGAAALVHEDRKKPYSRRAFADDDSKSEAAVLNNGDTKKSVTPQYPKTKLLTLPTILTLARVAAVPALLAVFYCKETWATAAGVAIFIIAAVTDWLDGYLARKMGSSSAFGAFLDPVADKLMVAAALVLLCTRPLPVSGLATTPWLLPLPTIAIIGREITMSAVREWAAAQGADVLKAVAVNNLGKIKTASQMIAITLLLATGDGGVDSRIASYVGIMLLYVAAGLALWSLAMYMKGIWSSLSK</sequence>
<evidence type="ECO:0000256" key="12">
    <source>
        <dbReference type="RuleBase" id="RU003750"/>
    </source>
</evidence>
<dbReference type="GO" id="GO:0030145">
    <property type="term" value="F:manganese ion binding"/>
    <property type="evidence" value="ECO:0007669"/>
    <property type="project" value="UniProtKB-ARBA"/>
</dbReference>
<dbReference type="AlphaFoldDB" id="A0ABD1YGQ5"/>
<dbReference type="InterPro" id="IPR000462">
    <property type="entry name" value="CDP-OH_P_trans"/>
</dbReference>
<dbReference type="GO" id="GO:0008444">
    <property type="term" value="F:CDP-diacylglycerol-glycerol-3-phosphate 3-phosphatidyltransferase activity"/>
    <property type="evidence" value="ECO:0007669"/>
    <property type="project" value="UniProtKB-ARBA"/>
</dbReference>
<keyword evidence="8" id="KW-0443">Lipid metabolism</keyword>
<evidence type="ECO:0000256" key="1">
    <source>
        <dbReference type="ARBA" id="ARBA00001936"/>
    </source>
</evidence>
<feature type="transmembrane region" description="Helical" evidence="14">
    <location>
        <begin position="357"/>
        <end position="380"/>
    </location>
</feature>
<evidence type="ECO:0008006" key="17">
    <source>
        <dbReference type="Google" id="ProtNLM"/>
    </source>
</evidence>
<name>A0ABD1YGQ5_9MARC</name>
<dbReference type="Pfam" id="PF01066">
    <property type="entry name" value="CDP-OH_P_transf"/>
    <property type="match status" value="1"/>
</dbReference>
<keyword evidence="6 14" id="KW-0812">Transmembrane</keyword>
<evidence type="ECO:0000256" key="11">
    <source>
        <dbReference type="ARBA" id="ARBA00023264"/>
    </source>
</evidence>
<organism evidence="15 16">
    <name type="scientific">Riccia fluitans</name>
    <dbReference type="NCBI Taxonomy" id="41844"/>
    <lineage>
        <taxon>Eukaryota</taxon>
        <taxon>Viridiplantae</taxon>
        <taxon>Streptophyta</taxon>
        <taxon>Embryophyta</taxon>
        <taxon>Marchantiophyta</taxon>
        <taxon>Marchantiopsida</taxon>
        <taxon>Marchantiidae</taxon>
        <taxon>Marchantiales</taxon>
        <taxon>Ricciaceae</taxon>
        <taxon>Riccia</taxon>
    </lineage>
</organism>
<dbReference type="NCBIfam" id="TIGR00560">
    <property type="entry name" value="pgsA"/>
    <property type="match status" value="1"/>
</dbReference>
<comment type="subcellular location">
    <subcellularLocation>
        <location evidence="2">Membrane</location>
        <topology evidence="2">Multi-pass membrane protein</topology>
    </subcellularLocation>
</comment>
<accession>A0ABD1YGQ5</accession>
<dbReference type="InterPro" id="IPR050324">
    <property type="entry name" value="CDP-alcohol_PTase-I"/>
</dbReference>
<proteinExistence type="inferred from homology"/>
<dbReference type="Gene3D" id="1.20.120.1760">
    <property type="match status" value="1"/>
</dbReference>
<evidence type="ECO:0000256" key="14">
    <source>
        <dbReference type="SAM" id="Phobius"/>
    </source>
</evidence>
<dbReference type="InterPro" id="IPR043130">
    <property type="entry name" value="CDP-OH_PTrfase_TM_dom"/>
</dbReference>
<evidence type="ECO:0000256" key="7">
    <source>
        <dbReference type="ARBA" id="ARBA00022989"/>
    </source>
</evidence>
<keyword evidence="10" id="KW-0594">Phospholipid biosynthesis</keyword>
<evidence type="ECO:0000256" key="5">
    <source>
        <dbReference type="ARBA" id="ARBA00022679"/>
    </source>
</evidence>
<dbReference type="GO" id="GO:0016020">
    <property type="term" value="C:membrane"/>
    <property type="evidence" value="ECO:0007669"/>
    <property type="project" value="UniProtKB-SubCell"/>
</dbReference>
<keyword evidence="11" id="KW-1208">Phospholipid metabolism</keyword>
<comment type="caution">
    <text evidence="15">The sequence shown here is derived from an EMBL/GenBank/DDBJ whole genome shotgun (WGS) entry which is preliminary data.</text>
</comment>
<keyword evidence="16" id="KW-1185">Reference proteome</keyword>
<dbReference type="PANTHER" id="PTHR14269">
    <property type="entry name" value="CDP-DIACYLGLYCEROL--GLYCEROL-3-PHOSPHATE 3-PHOSPHATIDYLTRANSFERASE-RELATED"/>
    <property type="match status" value="1"/>
</dbReference>
<dbReference type="GO" id="GO:0005737">
    <property type="term" value="C:cytoplasm"/>
    <property type="evidence" value="ECO:0007669"/>
    <property type="project" value="UniProtKB-ARBA"/>
</dbReference>
<evidence type="ECO:0000313" key="15">
    <source>
        <dbReference type="EMBL" id="KAL2629878.1"/>
    </source>
</evidence>
<keyword evidence="4" id="KW-0444">Lipid biosynthesis</keyword>
<dbReference type="GO" id="GO:0045995">
    <property type="term" value="P:regulation of embryonic development"/>
    <property type="evidence" value="ECO:0007669"/>
    <property type="project" value="UniProtKB-ARBA"/>
</dbReference>